<dbReference type="InterPro" id="IPR008928">
    <property type="entry name" value="6-hairpin_glycosidase_sf"/>
</dbReference>
<dbReference type="InterPro" id="IPR008902">
    <property type="entry name" value="Rhamnosid_concanavalin"/>
</dbReference>
<feature type="domain" description="Alpha-L-rhamnosidase concanavalin-like" evidence="4">
    <location>
        <begin position="318"/>
        <end position="418"/>
    </location>
</feature>
<dbReference type="Pfam" id="PF08531">
    <property type="entry name" value="Bac_rhamnosid_N"/>
    <property type="match status" value="1"/>
</dbReference>
<dbReference type="Gene3D" id="2.60.120.260">
    <property type="entry name" value="Galactose-binding domain-like"/>
    <property type="match status" value="2"/>
</dbReference>
<dbReference type="InterPro" id="IPR016007">
    <property type="entry name" value="Alpha_rhamnosid"/>
</dbReference>
<evidence type="ECO:0000259" key="5">
    <source>
        <dbReference type="Pfam" id="PF08531"/>
    </source>
</evidence>
<dbReference type="SUPFAM" id="SSF48208">
    <property type="entry name" value="Six-hairpin glycosidases"/>
    <property type="match status" value="1"/>
</dbReference>
<feature type="domain" description="Alpha-L-rhamnosidase six-hairpin glycosidase" evidence="6">
    <location>
        <begin position="422"/>
        <end position="766"/>
    </location>
</feature>
<evidence type="ECO:0000256" key="1">
    <source>
        <dbReference type="ARBA" id="ARBA00001445"/>
    </source>
</evidence>
<dbReference type="Gene3D" id="2.60.40.10">
    <property type="entry name" value="Immunoglobulins"/>
    <property type="match status" value="1"/>
</dbReference>
<dbReference type="InterPro" id="IPR035396">
    <property type="entry name" value="Bac_rhamnosid6H"/>
</dbReference>
<dbReference type="InterPro" id="IPR013737">
    <property type="entry name" value="Bac_rhamnosid_N"/>
</dbReference>
<evidence type="ECO:0000259" key="6">
    <source>
        <dbReference type="Pfam" id="PF17389"/>
    </source>
</evidence>
<feature type="domain" description="Alpha-L-rhamnosidase C-terminal" evidence="7">
    <location>
        <begin position="770"/>
        <end position="839"/>
    </location>
</feature>
<keyword evidence="9" id="KW-1185">Reference proteome</keyword>
<protein>
    <recommendedName>
        <fullName evidence="2">alpha-L-rhamnosidase</fullName>
        <ecNumber evidence="2">3.2.1.40</ecNumber>
    </recommendedName>
</protein>
<dbReference type="InterPro" id="IPR012341">
    <property type="entry name" value="6hp_glycosidase-like_sf"/>
</dbReference>
<dbReference type="Gene3D" id="1.50.10.10">
    <property type="match status" value="1"/>
</dbReference>
<dbReference type="InterPro" id="IPR035398">
    <property type="entry name" value="Bac_rhamnosid_C"/>
</dbReference>
<dbReference type="EC" id="3.2.1.40" evidence="2"/>
<dbReference type="Pfam" id="PF05592">
    <property type="entry name" value="Bac_rhamnosid"/>
    <property type="match status" value="1"/>
</dbReference>
<dbReference type="Pfam" id="PF17390">
    <property type="entry name" value="Bac_rhamnosid_C"/>
    <property type="match status" value="1"/>
</dbReference>
<evidence type="ECO:0000256" key="3">
    <source>
        <dbReference type="ARBA" id="ARBA00022801"/>
    </source>
</evidence>
<dbReference type="EMBL" id="JAOYEY010000037">
    <property type="protein sequence ID" value="MCV9886337.1"/>
    <property type="molecule type" value="Genomic_DNA"/>
</dbReference>
<dbReference type="Proteomes" id="UP001526147">
    <property type="component" value="Unassembled WGS sequence"/>
</dbReference>
<reference evidence="8 9" key="1">
    <citation type="submission" date="2022-10" db="EMBL/GenBank/DDBJ databases">
        <title>Draft genome assembly of moderately radiation resistant bacterium Metabacillus halosaccharovorans.</title>
        <authorList>
            <person name="Pal S."/>
            <person name="Gopinathan A."/>
        </authorList>
    </citation>
    <scope>NUCLEOTIDE SEQUENCE [LARGE SCALE GENOMIC DNA]</scope>
    <source>
        <strain evidence="8 9">VITHBRA001</strain>
    </source>
</reference>
<sequence>MLKISNPTCEYQPFLLGIDIAKPRFSWMSESDKRNTIQASYQIMVAEDNQCNKIVWDSGELTSDQSTHIKYNGKPLKSFTRYFYKVRISDQFGRYSEWSMTNWFETAFLEGDDWVAKWITPKKQDVEEEVFALRNTLTLKDDIQSARVYVTSLGIYQLCINGTEIGDALLTPGWTSYHHRLQYQTYDVTNNLAKGNNALGILLSEGWYKGMGFDKPYKYGENLSALLELHVVYQDGKKEIFTSNEEWKSGESAFVSASIYNGETYDARLENNWSKADFHDEGWEQVDCSFKPDAKLVAQQNELVRVTETITPIEYIVTPKGEKVLDMGQNMVGRMRMRVTAPKGTKITLKHAEVLDKDGNFYTENLRTAKQEVIYITKGEGEEIYAPTFTFQGFRYVKVEGYPSEDLSLDDFMGEVIHSDMERTGEFITDNELINRLHSNVVWGQRGNFVDVPTDCPQRNERLGWTGDAQVFIGTALYNYQGASFFKKWLLDLKADQKPDGQVPFVIPDIIPGNQVASGWNDAATIIPWTLYQVYGDRQILEDQYESMKAWVEKVRSLATNETVWKAKIQFGDWLALDGDPHSPVGATPIPLIATAYHAYSTQILAKAASVLGFEKDANEYLSLYEKIVTDFQAEFTTANGNVIGGTQTSYIIPLAFNLLKGDAALKAAHELHRMIVANDYHLTTGFLGTPHLCSVLSQHGYHETALRLLLQDEYPSWLFEVKNGATTIWERWNSMNPDGTFNDSGMTSFNHYAYGAVAEWMHNTIAGISVDETTPGYKKFTIAPKISPLGMNEVKASYKSLYGKVVSEWKLNENEVTLKVTVPVNTEADVILPAQASNITLDGEGKQQSTFTLGSGNYYFMFQLDQVTKKVFTNECVLGEVIYFPEAKAVVESYLTNFMHGEMPPHVAFQMMKGMTFGECKVTPETGITSSQVDEILEKINKIVNDTSISEKHRAKI</sequence>
<accession>A0ABT3DH78</accession>
<dbReference type="GO" id="GO:0016787">
    <property type="term" value="F:hydrolase activity"/>
    <property type="evidence" value="ECO:0007669"/>
    <property type="project" value="UniProtKB-KW"/>
</dbReference>
<dbReference type="PANTHER" id="PTHR33307:SF6">
    <property type="entry name" value="ALPHA-RHAMNOSIDASE (EUROFUNG)-RELATED"/>
    <property type="match status" value="1"/>
</dbReference>
<name>A0ABT3DH78_9BACI</name>
<keyword evidence="3 8" id="KW-0378">Hydrolase</keyword>
<dbReference type="PIRSF" id="PIRSF010631">
    <property type="entry name" value="A-rhamnsds"/>
    <property type="match status" value="1"/>
</dbReference>
<dbReference type="InterPro" id="IPR013783">
    <property type="entry name" value="Ig-like_fold"/>
</dbReference>
<evidence type="ECO:0000313" key="8">
    <source>
        <dbReference type="EMBL" id="MCV9886337.1"/>
    </source>
</evidence>
<comment type="catalytic activity">
    <reaction evidence="1">
        <text>Hydrolysis of terminal non-reducing alpha-L-rhamnose residues in alpha-L-rhamnosides.</text>
        <dbReference type="EC" id="3.2.1.40"/>
    </reaction>
</comment>
<dbReference type="Pfam" id="PF25788">
    <property type="entry name" value="Ig_Rha78A_N"/>
    <property type="match status" value="1"/>
</dbReference>
<evidence type="ECO:0000313" key="9">
    <source>
        <dbReference type="Proteomes" id="UP001526147"/>
    </source>
</evidence>
<dbReference type="PANTHER" id="PTHR33307">
    <property type="entry name" value="ALPHA-RHAMNOSIDASE (EUROFUNG)"/>
    <property type="match status" value="1"/>
</dbReference>
<proteinExistence type="predicted"/>
<organism evidence="8 9">
    <name type="scientific">Metabacillus halosaccharovorans</name>
    <dbReference type="NCBI Taxonomy" id="930124"/>
    <lineage>
        <taxon>Bacteria</taxon>
        <taxon>Bacillati</taxon>
        <taxon>Bacillota</taxon>
        <taxon>Bacilli</taxon>
        <taxon>Bacillales</taxon>
        <taxon>Bacillaceae</taxon>
        <taxon>Metabacillus</taxon>
    </lineage>
</organism>
<gene>
    <name evidence="8" type="ORF">OIH86_11770</name>
</gene>
<evidence type="ECO:0000259" key="7">
    <source>
        <dbReference type="Pfam" id="PF17390"/>
    </source>
</evidence>
<feature type="domain" description="Bacterial alpha-L-rhamnosidase N-terminal" evidence="5">
    <location>
        <begin position="142"/>
        <end position="308"/>
    </location>
</feature>
<evidence type="ECO:0000256" key="2">
    <source>
        <dbReference type="ARBA" id="ARBA00012652"/>
    </source>
</evidence>
<dbReference type="Gene3D" id="2.60.420.10">
    <property type="entry name" value="Maltose phosphorylase, domain 3"/>
    <property type="match status" value="1"/>
</dbReference>
<evidence type="ECO:0000259" key="4">
    <source>
        <dbReference type="Pfam" id="PF05592"/>
    </source>
</evidence>
<comment type="caution">
    <text evidence="8">The sequence shown here is derived from an EMBL/GenBank/DDBJ whole genome shotgun (WGS) entry which is preliminary data.</text>
</comment>
<dbReference type="RefSeq" id="WP_264142969.1">
    <property type="nucleotide sequence ID" value="NZ_JAOYEY010000037.1"/>
</dbReference>
<dbReference type="Pfam" id="PF17389">
    <property type="entry name" value="Bac_rhamnosid6H"/>
    <property type="match status" value="1"/>
</dbReference>